<gene>
    <name evidence="1" type="ORF">PGLA2088_LOCUS31461</name>
</gene>
<name>A0A813K8T4_POLGL</name>
<dbReference type="EMBL" id="CAJNNW010029398">
    <property type="protein sequence ID" value="CAE8700130.1"/>
    <property type="molecule type" value="Genomic_DNA"/>
</dbReference>
<evidence type="ECO:0000313" key="1">
    <source>
        <dbReference type="EMBL" id="CAE8700130.1"/>
    </source>
</evidence>
<reference evidence="1" key="1">
    <citation type="submission" date="2021-02" db="EMBL/GenBank/DDBJ databases">
        <authorList>
            <person name="Dougan E. K."/>
            <person name="Rhodes N."/>
            <person name="Thang M."/>
            <person name="Chan C."/>
        </authorList>
    </citation>
    <scope>NUCLEOTIDE SEQUENCE</scope>
</reference>
<dbReference type="AlphaFoldDB" id="A0A813K8T4"/>
<sequence>MYNECAVTSRSTCTNYGHLAVGTHTDAQAPGVTLAQMYWNIHAKTTTTRTIARITNKSYNNHNIYSEAACATYMHFAPFAVALLSCVENNNNNNNININSKNNDKKGTHEVKQRFGEVDFSFPPQKARQWFSRPVTDETTTIEVGLGDAIVDGCLVTPRRCRYVLISHRFKAAYLFPRP</sequence>
<dbReference type="Proteomes" id="UP000626109">
    <property type="component" value="Unassembled WGS sequence"/>
</dbReference>
<protein>
    <submittedName>
        <fullName evidence="1">Uncharacterized protein</fullName>
    </submittedName>
</protein>
<accession>A0A813K8T4</accession>
<comment type="caution">
    <text evidence="1">The sequence shown here is derived from an EMBL/GenBank/DDBJ whole genome shotgun (WGS) entry which is preliminary data.</text>
</comment>
<evidence type="ECO:0000313" key="2">
    <source>
        <dbReference type="Proteomes" id="UP000626109"/>
    </source>
</evidence>
<organism evidence="1 2">
    <name type="scientific">Polarella glacialis</name>
    <name type="common">Dinoflagellate</name>
    <dbReference type="NCBI Taxonomy" id="89957"/>
    <lineage>
        <taxon>Eukaryota</taxon>
        <taxon>Sar</taxon>
        <taxon>Alveolata</taxon>
        <taxon>Dinophyceae</taxon>
        <taxon>Suessiales</taxon>
        <taxon>Suessiaceae</taxon>
        <taxon>Polarella</taxon>
    </lineage>
</organism>
<proteinExistence type="predicted"/>